<evidence type="ECO:0000313" key="11">
    <source>
        <dbReference type="Proteomes" id="UP001372834"/>
    </source>
</evidence>
<evidence type="ECO:0000313" key="10">
    <source>
        <dbReference type="EMBL" id="KAK6625000.1"/>
    </source>
</evidence>
<keyword evidence="7" id="KW-0131">Cell cycle</keyword>
<feature type="domain" description="Nuclear condensin complex subunit 3 C-terminal" evidence="9">
    <location>
        <begin position="564"/>
        <end position="880"/>
    </location>
</feature>
<evidence type="ECO:0000256" key="3">
    <source>
        <dbReference type="ARBA" id="ARBA00022454"/>
    </source>
</evidence>
<accession>A0AAN8S2R6</accession>
<gene>
    <name evidence="10" type="ORF">RUM43_005291</name>
</gene>
<dbReference type="Proteomes" id="UP001372834">
    <property type="component" value="Unassembled WGS sequence"/>
</dbReference>
<evidence type="ECO:0000256" key="8">
    <source>
        <dbReference type="SAM" id="MobiDB-lite"/>
    </source>
</evidence>
<dbReference type="GO" id="GO:0005737">
    <property type="term" value="C:cytoplasm"/>
    <property type="evidence" value="ECO:0007669"/>
    <property type="project" value="TreeGrafter"/>
</dbReference>
<dbReference type="InterPro" id="IPR011989">
    <property type="entry name" value="ARM-like"/>
</dbReference>
<dbReference type="Gene3D" id="1.25.10.10">
    <property type="entry name" value="Leucine-rich Repeat Variant"/>
    <property type="match status" value="1"/>
</dbReference>
<keyword evidence="4" id="KW-0132">Cell division</keyword>
<dbReference type="InterPro" id="IPR016024">
    <property type="entry name" value="ARM-type_fold"/>
</dbReference>
<comment type="subcellular location">
    <subcellularLocation>
        <location evidence="1">Chromosome</location>
    </subcellularLocation>
</comment>
<evidence type="ECO:0000256" key="2">
    <source>
        <dbReference type="ARBA" id="ARBA00006533"/>
    </source>
</evidence>
<evidence type="ECO:0000256" key="4">
    <source>
        <dbReference type="ARBA" id="ARBA00022618"/>
    </source>
</evidence>
<evidence type="ECO:0000256" key="1">
    <source>
        <dbReference type="ARBA" id="ARBA00004286"/>
    </source>
</evidence>
<protein>
    <recommendedName>
        <fullName evidence="9">Nuclear condensin complex subunit 3 C-terminal domain-containing protein</fullName>
    </recommendedName>
</protein>
<dbReference type="GO" id="GO:0000796">
    <property type="term" value="C:condensin complex"/>
    <property type="evidence" value="ECO:0007669"/>
    <property type="project" value="InterPro"/>
</dbReference>
<name>A0AAN8S2R6_POLSC</name>
<dbReference type="InterPro" id="IPR025977">
    <property type="entry name" value="Cnd3_C"/>
</dbReference>
<evidence type="ECO:0000259" key="9">
    <source>
        <dbReference type="Pfam" id="PF12719"/>
    </source>
</evidence>
<comment type="caution">
    <text evidence="10">The sequence shown here is derived from an EMBL/GenBank/DDBJ whole genome shotgun (WGS) entry which is preliminary data.</text>
</comment>
<feature type="compositionally biased region" description="Low complexity" evidence="8">
    <location>
        <begin position="981"/>
        <end position="1004"/>
    </location>
</feature>
<dbReference type="AlphaFoldDB" id="A0AAN8S2R6"/>
<keyword evidence="5" id="KW-0498">Mitosis</keyword>
<evidence type="ECO:0000256" key="5">
    <source>
        <dbReference type="ARBA" id="ARBA00022776"/>
    </source>
</evidence>
<dbReference type="PANTHER" id="PTHR14418:SF5">
    <property type="entry name" value="CONDENSIN COMPLEX SUBUNIT 3"/>
    <property type="match status" value="1"/>
</dbReference>
<dbReference type="InterPro" id="IPR027165">
    <property type="entry name" value="CND3"/>
</dbReference>
<dbReference type="SUPFAM" id="SSF48371">
    <property type="entry name" value="ARM repeat"/>
    <property type="match status" value="1"/>
</dbReference>
<sequence>MALEKENILDIKKHVREKIRKLFEAAQQQFGHQTLIESCRKLHKKCEDENEELFLSEFTIALKFTLVYSEKLAVDNILAFVSKYVALCHLSSEEKELSDSTVDESAPFVSGILRFLFKSHGAALSDARLRCMQLLSKILSSMPENSLISDDIWKKLKETVLCRLQDKNLAVRAQAVLTARMLQDPKNANCEIIKALLFHFNDPSPIVRRAVVSSIALNKITIAHVLGRTRDVNDNVRRNAYLVFSKIKPLNLTIKYRVTILERGLQDRSDMVKKCVEQIVVINWLENFKKDIVKFLEALDVVNCSEIAIKTVEAIIKTEPVEEIVKQLPIDEDKLIPVEKMTPETVLLWRCLAHYFLNEGKDEELEMITPSLTILCEHIRGFYKLEEPADVNLNEEEQWTEVKQKETLKHLLHLIKVFDLRDEMGRCKLKELIVDMLISSRIQNNQIKSLVELLVPVIPNKDSFIQELTEVISEIRQPLRTVVTQLSQKEKMERNLKVSDLKITLNDLKEREYDAVSSKNYVEAHKLKYEIEAIETELKKFVEEPVTLTQEVNEEKNDPITLCKCLSILVELIKCSNVKILTPMLLSLKDNFLNQCMISRDLLTQSLAIEALAQFCILDKEIAQQNLVRFLLMISEDGDNEINIPSLKGTFDIIQTHGLDSLEQLNQNEGGEDQRGNCSNPRNWTLNTGEKSFNGESPLYEDLNESFSEIKCLRNLNALLYCKTNDTLKAVAYEGLCKLLLSGVVCSTSILTRIIIKGFSPIIDCESEDFIRQTFMVFFPIFASNTPRSQEIIEASFIPTIKSIRDATLGSPDADINPKEVAVFLVHHTKPDINKFTAKTLHVHNNLALSICFEMYRDLSDGKDAGYLMPVYLRSLTQLEVSLESESFVEQLQTLIDKIEKSMKETTWLRSLLLFKKKIAHKLHSATMSSVENTLITTRESRGSSKTMSRQDASTSSLSLPSGTTNLNAQKLTTLAEVTLSDSNDSSGSIGSQRTVPVVVPESPDVSDTD</sequence>
<feature type="compositionally biased region" description="Low complexity" evidence="8">
    <location>
        <begin position="954"/>
        <end position="965"/>
    </location>
</feature>
<evidence type="ECO:0000256" key="6">
    <source>
        <dbReference type="ARBA" id="ARBA00023067"/>
    </source>
</evidence>
<keyword evidence="3" id="KW-0158">Chromosome</keyword>
<dbReference type="GO" id="GO:0051301">
    <property type="term" value="P:cell division"/>
    <property type="evidence" value="ECO:0007669"/>
    <property type="project" value="UniProtKB-KW"/>
</dbReference>
<dbReference type="GO" id="GO:0007076">
    <property type="term" value="P:mitotic chromosome condensation"/>
    <property type="evidence" value="ECO:0007669"/>
    <property type="project" value="InterPro"/>
</dbReference>
<feature type="region of interest" description="Disordered" evidence="8">
    <location>
        <begin position="980"/>
        <end position="1010"/>
    </location>
</feature>
<comment type="similarity">
    <text evidence="2">Belongs to the CND3 (condensin subunit 3) family.</text>
</comment>
<keyword evidence="6" id="KW-0226">DNA condensation</keyword>
<dbReference type="PANTHER" id="PTHR14418">
    <property type="entry name" value="CONDENSIN COMPLEX SUBUNIT 3-RELATED"/>
    <property type="match status" value="1"/>
</dbReference>
<feature type="region of interest" description="Disordered" evidence="8">
    <location>
        <begin position="934"/>
        <end position="965"/>
    </location>
</feature>
<evidence type="ECO:0000256" key="7">
    <source>
        <dbReference type="ARBA" id="ARBA00023306"/>
    </source>
</evidence>
<dbReference type="Pfam" id="PF12719">
    <property type="entry name" value="Cnd3"/>
    <property type="match status" value="1"/>
</dbReference>
<dbReference type="GO" id="GO:0000793">
    <property type="term" value="C:condensed chromosome"/>
    <property type="evidence" value="ECO:0007669"/>
    <property type="project" value="TreeGrafter"/>
</dbReference>
<feature type="compositionally biased region" description="Polar residues" evidence="8">
    <location>
        <begin position="934"/>
        <end position="953"/>
    </location>
</feature>
<dbReference type="EMBL" id="JAWJWE010000037">
    <property type="protein sequence ID" value="KAK6625000.1"/>
    <property type="molecule type" value="Genomic_DNA"/>
</dbReference>
<organism evidence="10 11">
    <name type="scientific">Polyplax serrata</name>
    <name type="common">Common mouse louse</name>
    <dbReference type="NCBI Taxonomy" id="468196"/>
    <lineage>
        <taxon>Eukaryota</taxon>
        <taxon>Metazoa</taxon>
        <taxon>Ecdysozoa</taxon>
        <taxon>Arthropoda</taxon>
        <taxon>Hexapoda</taxon>
        <taxon>Insecta</taxon>
        <taxon>Pterygota</taxon>
        <taxon>Neoptera</taxon>
        <taxon>Paraneoptera</taxon>
        <taxon>Psocodea</taxon>
        <taxon>Troctomorpha</taxon>
        <taxon>Phthiraptera</taxon>
        <taxon>Anoplura</taxon>
        <taxon>Polyplacidae</taxon>
        <taxon>Polyplax</taxon>
    </lineage>
</organism>
<proteinExistence type="inferred from homology"/>
<reference evidence="10 11" key="1">
    <citation type="submission" date="2023-10" db="EMBL/GenBank/DDBJ databases">
        <title>Genomes of two closely related lineages of the louse Polyplax serrata with different host specificities.</title>
        <authorList>
            <person name="Martinu J."/>
            <person name="Tarabai H."/>
            <person name="Stefka J."/>
            <person name="Hypsa V."/>
        </authorList>
    </citation>
    <scope>NUCLEOTIDE SEQUENCE [LARGE SCALE GENOMIC DNA]</scope>
    <source>
        <strain evidence="10">HR10_N</strain>
    </source>
</reference>